<dbReference type="Gene3D" id="1.10.10.10">
    <property type="entry name" value="Winged helix-like DNA-binding domain superfamily/Winged helix DNA-binding domain"/>
    <property type="match status" value="1"/>
</dbReference>
<keyword evidence="3" id="KW-0731">Sigma factor</keyword>
<evidence type="ECO:0000256" key="4">
    <source>
        <dbReference type="ARBA" id="ARBA00023163"/>
    </source>
</evidence>
<dbReference type="InterPro" id="IPR036388">
    <property type="entry name" value="WH-like_DNA-bd_sf"/>
</dbReference>
<dbReference type="GO" id="GO:0006352">
    <property type="term" value="P:DNA-templated transcription initiation"/>
    <property type="evidence" value="ECO:0007669"/>
    <property type="project" value="InterPro"/>
</dbReference>
<evidence type="ECO:0000313" key="8">
    <source>
        <dbReference type="EMBL" id="APW60953.1"/>
    </source>
</evidence>
<dbReference type="EMBL" id="CP019082">
    <property type="protein sequence ID" value="APW60953.1"/>
    <property type="molecule type" value="Genomic_DNA"/>
</dbReference>
<dbReference type="InterPro" id="IPR014284">
    <property type="entry name" value="RNA_pol_sigma-70_dom"/>
</dbReference>
<feature type="compositionally biased region" description="Low complexity" evidence="5">
    <location>
        <begin position="312"/>
        <end position="329"/>
    </location>
</feature>
<evidence type="ECO:0000259" key="7">
    <source>
        <dbReference type="Pfam" id="PF08281"/>
    </source>
</evidence>
<dbReference type="GO" id="GO:0016987">
    <property type="term" value="F:sigma factor activity"/>
    <property type="evidence" value="ECO:0007669"/>
    <property type="project" value="UniProtKB-KW"/>
</dbReference>
<sequence length="676" mass="71642">MTQVAGSRQGDYHQAIERLFNEGSVSGLSEVQLLERFAARHDEAAFAALVERHGPMVLGVCRRFLHDPNDVDDAFQAVFLVLVRKAGGLRQKDLLGNWLYGVACRVAVRARSTVAQRRAKAGPTGDAERLAVDRRRPLDEEPWETLSRDEGRSWLHEEVERLPRRYRQPVVACYFEGRTHEEAATLLNCPLGTVKGRLSRARDLLRKRLERRGLAVPAVALTAQLASPDLPASVPVPLASATVRSGLALATAGTSLMTTSAISTSVRALTQGVLHAMVVTHVKAVALPMTLVAAGVLAAGAGVVARQNPDGQPEAKQAAPAQPEAAKSKATVKPSDPTATASQPASKFSATFQFLSSIEGMHGRSTELFHHDLANAKTDADRISAHLRHRVRVATLIDVIYGEEHKDEASLNLKSIFVKQLRKDHGLSEEEAPIEKEAAKKALAEMAGTVGTGVERPSDKPESTVAKAAATMAPAPMVGAGGGGLGVGDDGGGGFGGGGGATDEPSAESYRLQIARVSAALSTLDKSPMNQAVLKALENPITLRSTEKTTLGQMLKQIKDSVKTADGKKIPIYVDPVALEEEEKTLEVPVVIDLEDVPLKFSLRLMLKQLGLAYCIRDGVLIISSLEGVQQELMEAQSEQMGLNPKAFPMMGGGMGGMGGGSGGMGGGMGGGQGMM</sequence>
<evidence type="ECO:0000259" key="6">
    <source>
        <dbReference type="Pfam" id="PF04542"/>
    </source>
</evidence>
<evidence type="ECO:0000256" key="5">
    <source>
        <dbReference type="SAM" id="MobiDB-lite"/>
    </source>
</evidence>
<dbReference type="KEGG" id="pbor:BSF38_02449"/>
<keyword evidence="9" id="KW-1185">Reference proteome</keyword>
<dbReference type="Gene3D" id="1.10.1740.10">
    <property type="match status" value="1"/>
</dbReference>
<keyword evidence="2" id="KW-0805">Transcription regulation</keyword>
<dbReference type="CDD" id="cd06171">
    <property type="entry name" value="Sigma70_r4"/>
    <property type="match status" value="1"/>
</dbReference>
<accession>A0A1U7CQ00</accession>
<dbReference type="PANTHER" id="PTHR43133:SF51">
    <property type="entry name" value="RNA POLYMERASE SIGMA FACTOR"/>
    <property type="match status" value="1"/>
</dbReference>
<dbReference type="SUPFAM" id="SSF88946">
    <property type="entry name" value="Sigma2 domain of RNA polymerase sigma factors"/>
    <property type="match status" value="1"/>
</dbReference>
<dbReference type="NCBIfam" id="TIGR02937">
    <property type="entry name" value="sigma70-ECF"/>
    <property type="match status" value="1"/>
</dbReference>
<evidence type="ECO:0000313" key="9">
    <source>
        <dbReference type="Proteomes" id="UP000186309"/>
    </source>
</evidence>
<dbReference type="InterPro" id="IPR039425">
    <property type="entry name" value="RNA_pol_sigma-70-like"/>
</dbReference>
<organism evidence="8 9">
    <name type="scientific">Paludisphaera borealis</name>
    <dbReference type="NCBI Taxonomy" id="1387353"/>
    <lineage>
        <taxon>Bacteria</taxon>
        <taxon>Pseudomonadati</taxon>
        <taxon>Planctomycetota</taxon>
        <taxon>Planctomycetia</taxon>
        <taxon>Isosphaerales</taxon>
        <taxon>Isosphaeraceae</taxon>
        <taxon>Paludisphaera</taxon>
    </lineage>
</organism>
<dbReference type="STRING" id="1387353.BSF38_02449"/>
<reference evidence="9" key="1">
    <citation type="submission" date="2016-12" db="EMBL/GenBank/DDBJ databases">
        <title>Comparative genomics of four Isosphaeraceae planctomycetes: a common pool of plasmids and glycoside hydrolase genes.</title>
        <authorList>
            <person name="Ivanova A."/>
        </authorList>
    </citation>
    <scope>NUCLEOTIDE SEQUENCE [LARGE SCALE GENOMIC DNA]</scope>
    <source>
        <strain evidence="9">PX4</strain>
    </source>
</reference>
<dbReference type="InterPro" id="IPR013249">
    <property type="entry name" value="RNA_pol_sigma70_r4_t2"/>
</dbReference>
<comment type="similarity">
    <text evidence="1">Belongs to the sigma-70 factor family. ECF subfamily.</text>
</comment>
<gene>
    <name evidence="8" type="primary">rpoE_6</name>
    <name evidence="8" type="ORF">BSF38_02449</name>
</gene>
<evidence type="ECO:0000256" key="2">
    <source>
        <dbReference type="ARBA" id="ARBA00023015"/>
    </source>
</evidence>
<dbReference type="RefSeq" id="WP_076345949.1">
    <property type="nucleotide sequence ID" value="NZ_CP019082.1"/>
</dbReference>
<dbReference type="Proteomes" id="UP000186309">
    <property type="component" value="Chromosome"/>
</dbReference>
<dbReference type="Pfam" id="PF08281">
    <property type="entry name" value="Sigma70_r4_2"/>
    <property type="match status" value="1"/>
</dbReference>
<dbReference type="InterPro" id="IPR007627">
    <property type="entry name" value="RNA_pol_sigma70_r2"/>
</dbReference>
<dbReference type="AlphaFoldDB" id="A0A1U7CQ00"/>
<feature type="region of interest" description="Disordered" evidence="5">
    <location>
        <begin position="307"/>
        <end position="344"/>
    </location>
</feature>
<evidence type="ECO:0000256" key="3">
    <source>
        <dbReference type="ARBA" id="ARBA00023082"/>
    </source>
</evidence>
<dbReference type="PANTHER" id="PTHR43133">
    <property type="entry name" value="RNA POLYMERASE ECF-TYPE SIGMA FACTO"/>
    <property type="match status" value="1"/>
</dbReference>
<proteinExistence type="inferred from homology"/>
<name>A0A1U7CQ00_9BACT</name>
<keyword evidence="4" id="KW-0804">Transcription</keyword>
<feature type="domain" description="RNA polymerase sigma factor 70 region 4 type 2" evidence="7">
    <location>
        <begin position="154"/>
        <end position="203"/>
    </location>
</feature>
<evidence type="ECO:0000256" key="1">
    <source>
        <dbReference type="ARBA" id="ARBA00010641"/>
    </source>
</evidence>
<protein>
    <submittedName>
        <fullName evidence="8">ECF RNA polymerase sigma-E factor</fullName>
    </submittedName>
</protein>
<dbReference type="Pfam" id="PF04542">
    <property type="entry name" value="Sigma70_r2"/>
    <property type="match status" value="1"/>
</dbReference>
<dbReference type="SUPFAM" id="SSF88659">
    <property type="entry name" value="Sigma3 and sigma4 domains of RNA polymerase sigma factors"/>
    <property type="match status" value="1"/>
</dbReference>
<dbReference type="InterPro" id="IPR013325">
    <property type="entry name" value="RNA_pol_sigma_r2"/>
</dbReference>
<feature type="domain" description="RNA polymerase sigma-70 region 2" evidence="6">
    <location>
        <begin position="49"/>
        <end position="111"/>
    </location>
</feature>
<dbReference type="GO" id="GO:0003677">
    <property type="term" value="F:DNA binding"/>
    <property type="evidence" value="ECO:0007669"/>
    <property type="project" value="InterPro"/>
</dbReference>
<dbReference type="InterPro" id="IPR013324">
    <property type="entry name" value="RNA_pol_sigma_r3/r4-like"/>
</dbReference>